<evidence type="ECO:0000313" key="4">
    <source>
        <dbReference type="Proteomes" id="UP001611580"/>
    </source>
</evidence>
<feature type="transmembrane region" description="Helical" evidence="2">
    <location>
        <begin position="78"/>
        <end position="97"/>
    </location>
</feature>
<keyword evidence="2" id="KW-0812">Transmembrane</keyword>
<evidence type="ECO:0000256" key="1">
    <source>
        <dbReference type="SAM" id="MobiDB-lite"/>
    </source>
</evidence>
<dbReference type="Proteomes" id="UP001611580">
    <property type="component" value="Unassembled WGS sequence"/>
</dbReference>
<feature type="transmembrane region" description="Helical" evidence="2">
    <location>
        <begin position="176"/>
        <end position="198"/>
    </location>
</feature>
<dbReference type="Pfam" id="PF20221">
    <property type="entry name" value="DUF6580"/>
    <property type="match status" value="1"/>
</dbReference>
<keyword evidence="4" id="KW-1185">Reference proteome</keyword>
<feature type="transmembrane region" description="Helical" evidence="2">
    <location>
        <begin position="146"/>
        <end position="164"/>
    </location>
</feature>
<feature type="compositionally biased region" description="Basic and acidic residues" evidence="1">
    <location>
        <begin position="26"/>
        <end position="45"/>
    </location>
</feature>
<name>A0ABW7XI81_9MICO</name>
<feature type="transmembrane region" description="Helical" evidence="2">
    <location>
        <begin position="218"/>
        <end position="238"/>
    </location>
</feature>
<evidence type="ECO:0000256" key="2">
    <source>
        <dbReference type="SAM" id="Phobius"/>
    </source>
</evidence>
<sequence length="257" mass="26979">MDDRHVLSPSDDGARSGATRSGAASHADDRRGRDPHAREPADDVRGGLADGPRGDLAGGPQGDLAARDLTVQELAHRWWRPATVVLVLAAAVVWRLVAPGLGAPPNLEIATAATFLAVLLLRNRWAAVVPFVVVAVSDAVLGNTQIMWFTWSAWAVVGVGAILARHLRGPGRYAAALGVGVVGSLWFFAWTNFGVWLLDGMYPSTLDGLLASYVAGLPFLRTMLLGNLVLVPLAALVADLVERAETTTSAATAPAKG</sequence>
<dbReference type="InterPro" id="IPR046487">
    <property type="entry name" value="DUF6580"/>
</dbReference>
<dbReference type="EMBL" id="JBIRYI010000004">
    <property type="protein sequence ID" value="MFI2487053.1"/>
    <property type="molecule type" value="Genomic_DNA"/>
</dbReference>
<keyword evidence="2" id="KW-0472">Membrane</keyword>
<evidence type="ECO:0000313" key="3">
    <source>
        <dbReference type="EMBL" id="MFI2487053.1"/>
    </source>
</evidence>
<keyword evidence="2" id="KW-1133">Transmembrane helix</keyword>
<reference evidence="3 4" key="1">
    <citation type="submission" date="2024-10" db="EMBL/GenBank/DDBJ databases">
        <title>The Natural Products Discovery Center: Release of the First 8490 Sequenced Strains for Exploring Actinobacteria Biosynthetic Diversity.</title>
        <authorList>
            <person name="Kalkreuter E."/>
            <person name="Kautsar S.A."/>
            <person name="Yang D."/>
            <person name="Bader C.D."/>
            <person name="Teijaro C.N."/>
            <person name="Fluegel L."/>
            <person name="Davis C.M."/>
            <person name="Simpson J.R."/>
            <person name="Lauterbach L."/>
            <person name="Steele A.D."/>
            <person name="Gui C."/>
            <person name="Meng S."/>
            <person name="Li G."/>
            <person name="Viehrig K."/>
            <person name="Ye F."/>
            <person name="Su P."/>
            <person name="Kiefer A.F."/>
            <person name="Nichols A."/>
            <person name="Cepeda A.J."/>
            <person name="Yan W."/>
            <person name="Fan B."/>
            <person name="Jiang Y."/>
            <person name="Adhikari A."/>
            <person name="Zheng C.-J."/>
            <person name="Schuster L."/>
            <person name="Cowan T.M."/>
            <person name="Smanski M.J."/>
            <person name="Chevrette M.G."/>
            <person name="De Carvalho L.P.S."/>
            <person name="Shen B."/>
        </authorList>
    </citation>
    <scope>NUCLEOTIDE SEQUENCE [LARGE SCALE GENOMIC DNA]</scope>
    <source>
        <strain evidence="3 4">NPDC019481</strain>
    </source>
</reference>
<feature type="compositionally biased region" description="Low complexity" evidence="1">
    <location>
        <begin position="15"/>
        <end position="25"/>
    </location>
</feature>
<comment type="caution">
    <text evidence="3">The sequence shown here is derived from an EMBL/GenBank/DDBJ whole genome shotgun (WGS) entry which is preliminary data.</text>
</comment>
<protein>
    <submittedName>
        <fullName evidence="3">DUF6580 family putative transport protein</fullName>
    </submittedName>
</protein>
<accession>A0ABW7XI81</accession>
<proteinExistence type="predicted"/>
<organism evidence="3 4">
    <name type="scientific">Promicromonospora kroppenstedtii</name>
    <dbReference type="NCBI Taxonomy" id="440482"/>
    <lineage>
        <taxon>Bacteria</taxon>
        <taxon>Bacillati</taxon>
        <taxon>Actinomycetota</taxon>
        <taxon>Actinomycetes</taxon>
        <taxon>Micrococcales</taxon>
        <taxon>Promicromonosporaceae</taxon>
        <taxon>Promicromonospora</taxon>
    </lineage>
</organism>
<feature type="region of interest" description="Disordered" evidence="1">
    <location>
        <begin position="1"/>
        <end position="62"/>
    </location>
</feature>
<gene>
    <name evidence="3" type="ORF">ACH47X_09100</name>
</gene>
<dbReference type="RefSeq" id="WP_397403450.1">
    <property type="nucleotide sequence ID" value="NZ_JBIRYI010000004.1"/>
</dbReference>